<feature type="compositionally biased region" description="Basic residues" evidence="8">
    <location>
        <begin position="1"/>
        <end position="11"/>
    </location>
</feature>
<evidence type="ECO:0000256" key="5">
    <source>
        <dbReference type="ARBA" id="ARBA00038007"/>
    </source>
</evidence>
<evidence type="ECO:0000313" key="11">
    <source>
        <dbReference type="Proteomes" id="UP001590950"/>
    </source>
</evidence>
<feature type="region of interest" description="Disordered" evidence="8">
    <location>
        <begin position="207"/>
        <end position="263"/>
    </location>
</feature>
<gene>
    <name evidence="10" type="ORF">N7G274_001492</name>
</gene>
<feature type="region of interest" description="Disordered" evidence="8">
    <location>
        <begin position="146"/>
        <end position="180"/>
    </location>
</feature>
<dbReference type="EMBL" id="JBEFKJ010000004">
    <property type="protein sequence ID" value="KAL2046045.1"/>
    <property type="molecule type" value="Genomic_DNA"/>
</dbReference>
<dbReference type="PROSITE" id="PS50174">
    <property type="entry name" value="G_PATCH"/>
    <property type="match status" value="1"/>
</dbReference>
<dbReference type="InterPro" id="IPR050656">
    <property type="entry name" value="PINX1"/>
</dbReference>
<feature type="region of interest" description="Disordered" evidence="8">
    <location>
        <begin position="1"/>
        <end position="20"/>
    </location>
</feature>
<comment type="similarity">
    <text evidence="5">Belongs to the PINX1 family.</text>
</comment>
<evidence type="ECO:0000256" key="6">
    <source>
        <dbReference type="ARBA" id="ARBA00041961"/>
    </source>
</evidence>
<dbReference type="InterPro" id="IPR000467">
    <property type="entry name" value="G_patch_dom"/>
</dbReference>
<evidence type="ECO:0000259" key="9">
    <source>
        <dbReference type="PROSITE" id="PS50174"/>
    </source>
</evidence>
<dbReference type="PANTHER" id="PTHR23149">
    <property type="entry name" value="G PATCH DOMAIN CONTAINING PROTEIN"/>
    <property type="match status" value="1"/>
</dbReference>
<protein>
    <recommendedName>
        <fullName evidence="6">PinX1-related protein 1</fullName>
    </recommendedName>
</protein>
<organism evidence="10 11">
    <name type="scientific">Stereocaulon virgatum</name>
    <dbReference type="NCBI Taxonomy" id="373712"/>
    <lineage>
        <taxon>Eukaryota</taxon>
        <taxon>Fungi</taxon>
        <taxon>Dikarya</taxon>
        <taxon>Ascomycota</taxon>
        <taxon>Pezizomycotina</taxon>
        <taxon>Lecanoromycetes</taxon>
        <taxon>OSLEUM clade</taxon>
        <taxon>Lecanoromycetidae</taxon>
        <taxon>Lecanorales</taxon>
        <taxon>Lecanorineae</taxon>
        <taxon>Stereocaulaceae</taxon>
        <taxon>Stereocaulon</taxon>
    </lineage>
</organism>
<evidence type="ECO:0000256" key="2">
    <source>
        <dbReference type="ARBA" id="ARBA00022517"/>
    </source>
</evidence>
<feature type="compositionally biased region" description="Basic and acidic residues" evidence="8">
    <location>
        <begin position="146"/>
        <end position="159"/>
    </location>
</feature>
<comment type="function">
    <text evidence="7">Involved in rRNA-processing at A0, A1 and A2 sites and negatively regulates telomerase.</text>
</comment>
<evidence type="ECO:0000256" key="7">
    <source>
        <dbReference type="ARBA" id="ARBA00043878"/>
    </source>
</evidence>
<keyword evidence="4" id="KW-0539">Nucleus</keyword>
<feature type="compositionally biased region" description="Basic residues" evidence="8">
    <location>
        <begin position="251"/>
        <end position="262"/>
    </location>
</feature>
<sequence length="344" mass="38104">MGLSAPRKRAKLSYDPNNTAWSRSTTKYGQKILESQGWAPGDFLGAKNATHAAHKTANNASYIRVVLKDSNLGLGAKLGQSQEDGQTTGLDMFRDILGRLNGKSESQLETEQKSRSQVKRSMFVQQRWGSPRFVDGGLLVGAELRESPEEDSFKAEEMPPHMSRNVAPSKSKGHQETHLDISKWKKAKSKKSRYPVFDNAGSTGLKSISVLPGRPEEQLSMQNRTTTTSSCADNNPEGLDVARRGSEKDKRKLKRKMKREKKHLPEAENSMALPVAGFVNFELSGNGAESHAIPDASGNNVRARTKADQGLGGRRNAIRQRYIQHKRMSMMDSKALKEILMIKA</sequence>
<comment type="subcellular location">
    <subcellularLocation>
        <location evidence="1">Nucleus</location>
        <location evidence="1">Nucleolus</location>
    </subcellularLocation>
</comment>
<comment type="caution">
    <text evidence="10">The sequence shown here is derived from an EMBL/GenBank/DDBJ whole genome shotgun (WGS) entry which is preliminary data.</text>
</comment>
<feature type="compositionally biased region" description="Basic and acidic residues" evidence="8">
    <location>
        <begin position="240"/>
        <end position="250"/>
    </location>
</feature>
<name>A0ABR4AKP7_9LECA</name>
<keyword evidence="11" id="KW-1185">Reference proteome</keyword>
<evidence type="ECO:0000256" key="3">
    <source>
        <dbReference type="ARBA" id="ARBA00022552"/>
    </source>
</evidence>
<dbReference type="Proteomes" id="UP001590950">
    <property type="component" value="Unassembled WGS sequence"/>
</dbReference>
<evidence type="ECO:0000256" key="1">
    <source>
        <dbReference type="ARBA" id="ARBA00004604"/>
    </source>
</evidence>
<evidence type="ECO:0000256" key="4">
    <source>
        <dbReference type="ARBA" id="ARBA00023242"/>
    </source>
</evidence>
<accession>A0ABR4AKP7</accession>
<evidence type="ECO:0000313" key="10">
    <source>
        <dbReference type="EMBL" id="KAL2046045.1"/>
    </source>
</evidence>
<reference evidence="10 11" key="1">
    <citation type="submission" date="2024-09" db="EMBL/GenBank/DDBJ databases">
        <title>Rethinking Asexuality: The Enigmatic Case of Functional Sexual Genes in Lepraria (Stereocaulaceae).</title>
        <authorList>
            <person name="Doellman M."/>
            <person name="Sun Y."/>
            <person name="Barcenas-Pena A."/>
            <person name="Lumbsch H.T."/>
            <person name="Grewe F."/>
        </authorList>
    </citation>
    <scope>NUCLEOTIDE SEQUENCE [LARGE SCALE GENOMIC DNA]</scope>
    <source>
        <strain evidence="10 11">Mercado 3170</strain>
    </source>
</reference>
<feature type="compositionally biased region" description="Polar residues" evidence="8">
    <location>
        <begin position="219"/>
        <end position="233"/>
    </location>
</feature>
<keyword evidence="3" id="KW-0698">rRNA processing</keyword>
<feature type="domain" description="G-patch" evidence="9">
    <location>
        <begin position="25"/>
        <end position="79"/>
    </location>
</feature>
<keyword evidence="2" id="KW-0690">Ribosome biogenesis</keyword>
<evidence type="ECO:0000256" key="8">
    <source>
        <dbReference type="SAM" id="MobiDB-lite"/>
    </source>
</evidence>
<proteinExistence type="inferred from homology"/>
<dbReference type="PANTHER" id="PTHR23149:SF31">
    <property type="entry name" value="PROTEIN PXR1"/>
    <property type="match status" value="1"/>
</dbReference>